<gene>
    <name evidence="2" type="ORF">BSZ32_02415</name>
</gene>
<keyword evidence="3" id="KW-1185">Reference proteome</keyword>
<evidence type="ECO:0000313" key="2">
    <source>
        <dbReference type="EMBL" id="PQJ27461.1"/>
    </source>
</evidence>
<accession>A0A2S7TZ18</accession>
<evidence type="ECO:0008006" key="4">
    <source>
        <dbReference type="Google" id="ProtNLM"/>
    </source>
</evidence>
<sequence>MNYYTPLFALTLGTLTAADFQLDYNAHLNMTFGQASTDEAALATHAHDPNDEFTIQGLELNFSARYGDHIAGLVSYNTFLDSDNKIDGEFEEAFLKLEELPAGFELRGGRFLNRVTSQNNQHLHSWNFVDANLITTRFLGDEGLISNSAEVSYRLPIQHDSLLSISFGDAIAHDEHEHHDGDHDDHDDHGDHDDHDEEETVEGEGALLTDDILTARLKGIYQHTDFHQFIYGLSYLQGKNAYKKSGRIMGGDLTYLWRENGIEQGGKHLRASFEPIYRDFDYVNEDGDLSGSANEWGIHSSLGWGFKENWELGFRYDYLQGVDEPIEELEERHRSTAALTRSLQYNDSLSGHVRLQYNRDWIDGQGPEDAVWLQFQIDLGSGGEVR</sequence>
<dbReference type="InterPro" id="IPR023614">
    <property type="entry name" value="Porin_dom_sf"/>
</dbReference>
<comment type="caution">
    <text evidence="2">The sequence shown here is derived from an EMBL/GenBank/DDBJ whole genome shotgun (WGS) entry which is preliminary data.</text>
</comment>
<dbReference type="Gene3D" id="2.40.160.10">
    <property type="entry name" value="Porin"/>
    <property type="match status" value="1"/>
</dbReference>
<dbReference type="Proteomes" id="UP000239907">
    <property type="component" value="Unassembled WGS sequence"/>
</dbReference>
<evidence type="ECO:0000313" key="3">
    <source>
        <dbReference type="Proteomes" id="UP000239907"/>
    </source>
</evidence>
<feature type="region of interest" description="Disordered" evidence="1">
    <location>
        <begin position="175"/>
        <end position="205"/>
    </location>
</feature>
<protein>
    <recommendedName>
        <fullName evidence="4">Zinc-regulated TonB-dependent outer membrane receptor</fullName>
    </recommendedName>
</protein>
<evidence type="ECO:0000256" key="1">
    <source>
        <dbReference type="SAM" id="MobiDB-lite"/>
    </source>
</evidence>
<organism evidence="2 3">
    <name type="scientific">Rubritalea profundi</name>
    <dbReference type="NCBI Taxonomy" id="1658618"/>
    <lineage>
        <taxon>Bacteria</taxon>
        <taxon>Pseudomonadati</taxon>
        <taxon>Verrucomicrobiota</taxon>
        <taxon>Verrucomicrobiia</taxon>
        <taxon>Verrucomicrobiales</taxon>
        <taxon>Rubritaleaceae</taxon>
        <taxon>Rubritalea</taxon>
    </lineage>
</organism>
<dbReference type="EMBL" id="MQWA01000001">
    <property type="protein sequence ID" value="PQJ27461.1"/>
    <property type="molecule type" value="Genomic_DNA"/>
</dbReference>
<proteinExistence type="predicted"/>
<reference evidence="2 3" key="1">
    <citation type="submission" date="2016-12" db="EMBL/GenBank/DDBJ databases">
        <title>Study of bacterial adaptation to deep sea.</title>
        <authorList>
            <person name="Song J."/>
            <person name="Yoshizawa S."/>
            <person name="Kogure K."/>
        </authorList>
    </citation>
    <scope>NUCLEOTIDE SEQUENCE [LARGE SCALE GENOMIC DNA]</scope>
    <source>
        <strain evidence="2 3">SAORIC-165</strain>
    </source>
</reference>
<dbReference type="OrthoDB" id="9788733at2"/>
<name>A0A2S7TZ18_9BACT</name>
<dbReference type="RefSeq" id="WP_105041946.1">
    <property type="nucleotide sequence ID" value="NZ_MQWA01000001.1"/>
</dbReference>
<dbReference type="AlphaFoldDB" id="A0A2S7TZ18"/>
<feature type="compositionally biased region" description="Basic and acidic residues" evidence="1">
    <location>
        <begin position="175"/>
        <end position="193"/>
    </location>
</feature>